<dbReference type="SUPFAM" id="SSF52096">
    <property type="entry name" value="ClpP/crotonase"/>
    <property type="match status" value="1"/>
</dbReference>
<dbReference type="CDD" id="cd06558">
    <property type="entry name" value="crotonase-like"/>
    <property type="match status" value="1"/>
</dbReference>
<dbReference type="AlphaFoldDB" id="A0A7H1N5J7"/>
<gene>
    <name evidence="7" type="ORF">HQ394_18805</name>
</gene>
<keyword evidence="2" id="KW-0276">Fatty acid metabolism</keyword>
<comment type="function">
    <text evidence="5">May play a role in fatty acid biosynthesis and insulin sensitivity.</text>
</comment>
<evidence type="ECO:0000256" key="2">
    <source>
        <dbReference type="ARBA" id="ARBA00022832"/>
    </source>
</evidence>
<evidence type="ECO:0000256" key="5">
    <source>
        <dbReference type="ARBA" id="ARBA00037410"/>
    </source>
</evidence>
<dbReference type="InterPro" id="IPR029045">
    <property type="entry name" value="ClpP/crotonase-like_dom_sf"/>
</dbReference>
<dbReference type="RefSeq" id="WP_190261443.1">
    <property type="nucleotide sequence ID" value="NZ_CP053923.1"/>
</dbReference>
<dbReference type="PANTHER" id="PTHR43602:SF1">
    <property type="entry name" value="ENOYL-COA HYDRATASE DOMAIN-CONTAINING PROTEIN 3, MITOCHONDRIAL"/>
    <property type="match status" value="1"/>
</dbReference>
<keyword evidence="4" id="KW-0443">Lipid metabolism</keyword>
<organism evidence="7 8">
    <name type="scientific">Defluviicoccus vanus</name>
    <dbReference type="NCBI Taxonomy" id="111831"/>
    <lineage>
        <taxon>Bacteria</taxon>
        <taxon>Pseudomonadati</taxon>
        <taxon>Pseudomonadota</taxon>
        <taxon>Alphaproteobacteria</taxon>
        <taxon>Rhodospirillales</taxon>
        <taxon>Rhodospirillaceae</taxon>
        <taxon>Defluviicoccus</taxon>
    </lineage>
</organism>
<dbReference type="InterPro" id="IPR052377">
    <property type="entry name" value="Mitochondrial_ECH-domain"/>
</dbReference>
<name>A0A7H1N5J7_9PROT</name>
<accession>A0A7H1N5J7</accession>
<keyword evidence="7" id="KW-0456">Lyase</keyword>
<evidence type="ECO:0000256" key="3">
    <source>
        <dbReference type="ARBA" id="ARBA00022946"/>
    </source>
</evidence>
<dbReference type="Proteomes" id="UP000516369">
    <property type="component" value="Chromosome"/>
</dbReference>
<protein>
    <recommendedName>
        <fullName evidence="6">Enoyl-CoA hydratase domain-containing protein 3, mitochondrial</fullName>
    </recommendedName>
</protein>
<dbReference type="Gene3D" id="1.10.12.10">
    <property type="entry name" value="Lyase 2-enoyl-coa Hydratase, Chain A, domain 2"/>
    <property type="match status" value="1"/>
</dbReference>
<dbReference type="KEGG" id="dvn:HQ394_18805"/>
<reference evidence="7 8" key="1">
    <citation type="submission" date="2020-05" db="EMBL/GenBank/DDBJ databases">
        <title>Complete closed genome sequence of Defluviicoccus vanus.</title>
        <authorList>
            <person name="Bessarab I."/>
            <person name="Arumugam K."/>
            <person name="Maszenan A.M."/>
            <person name="Seviour R.J."/>
            <person name="Williams R.B."/>
        </authorList>
    </citation>
    <scope>NUCLEOTIDE SEQUENCE [LARGE SCALE GENOMIC DNA]</scope>
    <source>
        <strain evidence="7 8">Ben 114</strain>
    </source>
</reference>
<evidence type="ECO:0000313" key="7">
    <source>
        <dbReference type="EMBL" id="QNT70983.1"/>
    </source>
</evidence>
<proteinExistence type="inferred from homology"/>
<evidence type="ECO:0000313" key="8">
    <source>
        <dbReference type="Proteomes" id="UP000516369"/>
    </source>
</evidence>
<evidence type="ECO:0000256" key="4">
    <source>
        <dbReference type="ARBA" id="ARBA00023098"/>
    </source>
</evidence>
<dbReference type="PANTHER" id="PTHR43602">
    <property type="match status" value="1"/>
</dbReference>
<dbReference type="EMBL" id="CP053923">
    <property type="protein sequence ID" value="QNT70983.1"/>
    <property type="molecule type" value="Genomic_DNA"/>
</dbReference>
<dbReference type="GO" id="GO:0016836">
    <property type="term" value="F:hydro-lyase activity"/>
    <property type="evidence" value="ECO:0007669"/>
    <property type="project" value="TreeGrafter"/>
</dbReference>
<dbReference type="Gene3D" id="3.90.226.10">
    <property type="entry name" value="2-enoyl-CoA Hydratase, Chain A, domain 1"/>
    <property type="match status" value="1"/>
</dbReference>
<evidence type="ECO:0000256" key="6">
    <source>
        <dbReference type="ARBA" id="ARBA00040545"/>
    </source>
</evidence>
<dbReference type="NCBIfam" id="NF006008">
    <property type="entry name" value="PRK08139.1"/>
    <property type="match status" value="1"/>
</dbReference>
<comment type="similarity">
    <text evidence="1">Belongs to the enoyl-CoA hydratase/isomerase family.</text>
</comment>
<keyword evidence="3" id="KW-0809">Transit peptide</keyword>
<keyword evidence="8" id="KW-1185">Reference proteome</keyword>
<dbReference type="GO" id="GO:0006631">
    <property type="term" value="P:fatty acid metabolic process"/>
    <property type="evidence" value="ECO:0007669"/>
    <property type="project" value="UniProtKB-KW"/>
</dbReference>
<evidence type="ECO:0000256" key="1">
    <source>
        <dbReference type="ARBA" id="ARBA00005254"/>
    </source>
</evidence>
<dbReference type="Pfam" id="PF00378">
    <property type="entry name" value="ECH_1"/>
    <property type="match status" value="1"/>
</dbReference>
<sequence>MTAAVDSAAASTSNVLVHLGNDGIARLTLNRPEKYNTLSVALMAELQDTLDQLSINRSVRVVILAGSGKAYSAGHDLAELQACPSKDEAAALFARCSQLMLAVTRLPQPVIACVNGTCTAAGTQLVAACDLAVATDTARFAVSGINLGLFCSTPMVALTRNIPRKAAMEMLLTGEFIDAATALRLGLLNRVAAEAELDAVTEALAVRIARQSPAAIALGKQLFYRQIEAGIEAAYSLATETMARNLVGEDARAGIEAFIAKRPMPEWSEG</sequence>
<dbReference type="InterPro" id="IPR014748">
    <property type="entry name" value="Enoyl-CoA_hydra_C"/>
</dbReference>
<dbReference type="InterPro" id="IPR001753">
    <property type="entry name" value="Enoyl-CoA_hydra/iso"/>
</dbReference>